<dbReference type="SUPFAM" id="SSF55874">
    <property type="entry name" value="ATPase domain of HSP90 chaperone/DNA topoisomerase II/histidine kinase"/>
    <property type="match status" value="1"/>
</dbReference>
<dbReference type="PROSITE" id="PS50110">
    <property type="entry name" value="RESPONSE_REGULATORY"/>
    <property type="match status" value="1"/>
</dbReference>
<dbReference type="Proteomes" id="UP000319486">
    <property type="component" value="Unassembled WGS sequence"/>
</dbReference>
<keyword evidence="7" id="KW-0175">Coiled coil</keyword>
<comment type="caution">
    <text evidence="12">The sequence shown here is derived from an EMBL/GenBank/DDBJ whole genome shotgun (WGS) entry which is preliminary data.</text>
</comment>
<feature type="transmembrane region" description="Helical" evidence="9">
    <location>
        <begin position="357"/>
        <end position="373"/>
    </location>
</feature>
<reference evidence="12 13" key="1">
    <citation type="journal article" date="2019" name="Environ. Microbiol.">
        <title>Species interactions and distinct microbial communities in high Arctic permafrost affected cryosols are associated with the CH4 and CO2 gas fluxes.</title>
        <authorList>
            <person name="Altshuler I."/>
            <person name="Hamel J."/>
            <person name="Turney S."/>
            <person name="Magnuson E."/>
            <person name="Levesque R."/>
            <person name="Greer C."/>
            <person name="Whyte L.G."/>
        </authorList>
    </citation>
    <scope>NUCLEOTIDE SEQUENCE [LARGE SCALE GENOMIC DNA]</scope>
    <source>
        <strain evidence="12 13">S13Y</strain>
    </source>
</reference>
<keyword evidence="3 6" id="KW-0597">Phosphoprotein</keyword>
<keyword evidence="9" id="KW-0472">Membrane</keyword>
<sequence>MRSASAEQATSAPPSASVTASPRAATARNCAPAMLLRKAMMTSAEQAAHPMLRLLLAVVLGLLPLLAQATMSDCVAAGRDLSAVTQVLEDPGGTLTPDVVLRRTGADWRPASVRSLQPGYSASAWWLRIRLRNPGHEACAAWLLAGPAQLRDVQAFLPRQDGGWTHMVAGADHPLNAWPAPVRQPVFPLTLEAATDSVVLLRISSPGRRLAFTPQLWAEHAFERARIFESLVDGAVFGAMLLLVCFGVALGGVFRRPRLVYLALAVLAYTFYVGLLYNYGYVHLWPGNGALNDWLTRFMVAMTFFAGNLYFCDVLRVSRLHRAWSLALAAIRSAFLLLALGSQWIEPGLWQATIHRIDSVAVLLLLVVLAIQLRQRAVGWFPPTLLALGLLEPAMRAAYRVGLHTFYTADNHLFSVTVLPGGVILIATLISQMAKARRNELNAKEALERQRETERTRLEELVGLRTTQLQQALRARSGLLARIGHDLRAPLAAMLDSARQWQAGAVEKNFSRVIERNARHQMEMIDELVEFSRDELAELELIEAPGYLHGFLHEVAEQAHLEAARRGNTLECRFAEDLPPVVVADFRRLRQVLANLLGNAAKFTRDGRVVFAVQARPATPGQICLAVAVEDNGMGIPQAERGRLLQPFARGSNAGSHEGSGLGLAIVTQLLQLMGGTLRMEDASGGGSRFAFELALPIADEEAIETGGEVPTVAVDGTGRTVLVVDDQLQNRELLCDLLDGFGFVALAAADGHVALHLLRERNVDLVVTDQCMDGLDGWGLLAAVRAQWPRLPVLLYSAAPPRRPEGAESALAFDACLLKPLQPDALLSQIAELAGASASGLPGVEPARLSRWDPARVS</sequence>
<organism evidence="12 13">
    <name type="scientific">Rhodanobacter glycinis</name>
    <dbReference type="NCBI Taxonomy" id="582702"/>
    <lineage>
        <taxon>Bacteria</taxon>
        <taxon>Pseudomonadati</taxon>
        <taxon>Pseudomonadota</taxon>
        <taxon>Gammaproteobacteria</taxon>
        <taxon>Lysobacterales</taxon>
        <taxon>Rhodanobacteraceae</taxon>
        <taxon>Rhodanobacter</taxon>
    </lineage>
</organism>
<dbReference type="InterPro" id="IPR036890">
    <property type="entry name" value="HATPase_C_sf"/>
</dbReference>
<dbReference type="PRINTS" id="PR00344">
    <property type="entry name" value="BCTRLSENSOR"/>
</dbReference>
<feature type="modified residue" description="4-aspartylphosphate" evidence="6">
    <location>
        <position position="770"/>
    </location>
</feature>
<feature type="domain" description="Histidine kinase" evidence="10">
    <location>
        <begin position="482"/>
        <end position="698"/>
    </location>
</feature>
<dbReference type="AlphaFoldDB" id="A0A502CDM2"/>
<evidence type="ECO:0000313" key="13">
    <source>
        <dbReference type="Proteomes" id="UP000319486"/>
    </source>
</evidence>
<dbReference type="Gene3D" id="1.10.287.130">
    <property type="match status" value="1"/>
</dbReference>
<evidence type="ECO:0000256" key="3">
    <source>
        <dbReference type="ARBA" id="ARBA00022553"/>
    </source>
</evidence>
<dbReference type="Pfam" id="PF00072">
    <property type="entry name" value="Response_reg"/>
    <property type="match status" value="1"/>
</dbReference>
<dbReference type="PROSITE" id="PS50109">
    <property type="entry name" value="HIS_KIN"/>
    <property type="match status" value="1"/>
</dbReference>
<keyword evidence="13" id="KW-1185">Reference proteome</keyword>
<feature type="compositionally biased region" description="Low complexity" evidence="8">
    <location>
        <begin position="9"/>
        <end position="23"/>
    </location>
</feature>
<dbReference type="InterPro" id="IPR001789">
    <property type="entry name" value="Sig_transdc_resp-reg_receiver"/>
</dbReference>
<dbReference type="SUPFAM" id="SSF47384">
    <property type="entry name" value="Homodimeric domain of signal transducing histidine kinase"/>
    <property type="match status" value="1"/>
</dbReference>
<dbReference type="PANTHER" id="PTHR43047:SF72">
    <property type="entry name" value="OSMOSENSING HISTIDINE PROTEIN KINASE SLN1"/>
    <property type="match status" value="1"/>
</dbReference>
<accession>A0A502CDM2</accession>
<feature type="region of interest" description="Disordered" evidence="8">
    <location>
        <begin position="1"/>
        <end position="23"/>
    </location>
</feature>
<evidence type="ECO:0000256" key="7">
    <source>
        <dbReference type="SAM" id="Coils"/>
    </source>
</evidence>
<dbReference type="GO" id="GO:0005886">
    <property type="term" value="C:plasma membrane"/>
    <property type="evidence" value="ECO:0007669"/>
    <property type="project" value="TreeGrafter"/>
</dbReference>
<dbReference type="InterPro" id="IPR036097">
    <property type="entry name" value="HisK_dim/P_sf"/>
</dbReference>
<dbReference type="Pfam" id="PF07696">
    <property type="entry name" value="7TMR-DISMED2"/>
    <property type="match status" value="1"/>
</dbReference>
<dbReference type="PANTHER" id="PTHR43047">
    <property type="entry name" value="TWO-COMPONENT HISTIDINE PROTEIN KINASE"/>
    <property type="match status" value="1"/>
</dbReference>
<dbReference type="InterPro" id="IPR003594">
    <property type="entry name" value="HATPase_dom"/>
</dbReference>
<evidence type="ECO:0000259" key="10">
    <source>
        <dbReference type="PROSITE" id="PS50109"/>
    </source>
</evidence>
<proteinExistence type="predicted"/>
<keyword evidence="4" id="KW-0808">Transferase</keyword>
<dbReference type="SMART" id="SM00387">
    <property type="entry name" value="HATPase_c"/>
    <property type="match status" value="1"/>
</dbReference>
<dbReference type="SMART" id="SM00448">
    <property type="entry name" value="REC"/>
    <property type="match status" value="1"/>
</dbReference>
<evidence type="ECO:0000256" key="4">
    <source>
        <dbReference type="ARBA" id="ARBA00022679"/>
    </source>
</evidence>
<evidence type="ECO:0000259" key="11">
    <source>
        <dbReference type="PROSITE" id="PS50110"/>
    </source>
</evidence>
<feature type="transmembrane region" description="Helical" evidence="9">
    <location>
        <begin position="261"/>
        <end position="282"/>
    </location>
</feature>
<dbReference type="InterPro" id="IPR003661">
    <property type="entry name" value="HisK_dim/P_dom"/>
</dbReference>
<dbReference type="Gene3D" id="2.60.40.2380">
    <property type="match status" value="1"/>
</dbReference>
<dbReference type="EMBL" id="RCZO01000001">
    <property type="protein sequence ID" value="TPG11078.1"/>
    <property type="molecule type" value="Genomic_DNA"/>
</dbReference>
<evidence type="ECO:0000256" key="6">
    <source>
        <dbReference type="PROSITE-ProRule" id="PRU00169"/>
    </source>
</evidence>
<evidence type="ECO:0000313" key="12">
    <source>
        <dbReference type="EMBL" id="TPG11078.1"/>
    </source>
</evidence>
<dbReference type="SUPFAM" id="SSF52172">
    <property type="entry name" value="CheY-like"/>
    <property type="match status" value="1"/>
</dbReference>
<dbReference type="Pfam" id="PF07695">
    <property type="entry name" value="7TMR-DISM_7TM"/>
    <property type="match status" value="1"/>
</dbReference>
<evidence type="ECO:0000256" key="1">
    <source>
        <dbReference type="ARBA" id="ARBA00000085"/>
    </source>
</evidence>
<evidence type="ECO:0000256" key="8">
    <source>
        <dbReference type="SAM" id="MobiDB-lite"/>
    </source>
</evidence>
<dbReference type="Pfam" id="PF02518">
    <property type="entry name" value="HATPase_c"/>
    <property type="match status" value="1"/>
</dbReference>
<dbReference type="EC" id="2.7.13.3" evidence="2"/>
<dbReference type="Gene3D" id="3.30.565.10">
    <property type="entry name" value="Histidine kinase-like ATPase, C-terminal domain"/>
    <property type="match status" value="1"/>
</dbReference>
<evidence type="ECO:0000256" key="2">
    <source>
        <dbReference type="ARBA" id="ARBA00012438"/>
    </source>
</evidence>
<keyword evidence="9" id="KW-1133">Transmembrane helix</keyword>
<dbReference type="InterPro" id="IPR011006">
    <property type="entry name" value="CheY-like_superfamily"/>
</dbReference>
<dbReference type="InterPro" id="IPR004358">
    <property type="entry name" value="Sig_transdc_His_kin-like_C"/>
</dbReference>
<dbReference type="InterPro" id="IPR005467">
    <property type="entry name" value="His_kinase_dom"/>
</dbReference>
<keyword evidence="5 12" id="KW-0418">Kinase</keyword>
<feature type="coiled-coil region" evidence="7">
    <location>
        <begin position="430"/>
        <end position="464"/>
    </location>
</feature>
<feature type="transmembrane region" description="Helical" evidence="9">
    <location>
        <begin position="294"/>
        <end position="311"/>
    </location>
</feature>
<feature type="domain" description="Response regulatory" evidence="11">
    <location>
        <begin position="721"/>
        <end position="835"/>
    </location>
</feature>
<protein>
    <recommendedName>
        <fullName evidence="2">histidine kinase</fullName>
        <ecNumber evidence="2">2.7.13.3</ecNumber>
    </recommendedName>
</protein>
<evidence type="ECO:0000256" key="9">
    <source>
        <dbReference type="SAM" id="Phobius"/>
    </source>
</evidence>
<dbReference type="Gene3D" id="3.40.50.2300">
    <property type="match status" value="1"/>
</dbReference>
<dbReference type="GO" id="GO:0000155">
    <property type="term" value="F:phosphorelay sensor kinase activity"/>
    <property type="evidence" value="ECO:0007669"/>
    <property type="project" value="InterPro"/>
</dbReference>
<gene>
    <name evidence="12" type="ORF">EAH88_00535</name>
</gene>
<comment type="catalytic activity">
    <reaction evidence="1">
        <text>ATP + protein L-histidine = ADP + protein N-phospho-L-histidine.</text>
        <dbReference type="EC" id="2.7.13.3"/>
    </reaction>
</comment>
<dbReference type="InterPro" id="IPR011623">
    <property type="entry name" value="7TMR_DISM_rcpt_extracell_dom1"/>
</dbReference>
<dbReference type="InterPro" id="IPR011622">
    <property type="entry name" value="7TMR_DISM_rcpt_extracell_dom2"/>
</dbReference>
<feature type="transmembrane region" description="Helical" evidence="9">
    <location>
        <begin position="234"/>
        <end position="254"/>
    </location>
</feature>
<dbReference type="GO" id="GO:0009927">
    <property type="term" value="F:histidine phosphotransfer kinase activity"/>
    <property type="evidence" value="ECO:0007669"/>
    <property type="project" value="TreeGrafter"/>
</dbReference>
<dbReference type="CDD" id="cd17546">
    <property type="entry name" value="REC_hyHK_CKI1_RcsC-like"/>
    <property type="match status" value="1"/>
</dbReference>
<keyword evidence="9" id="KW-0812">Transmembrane</keyword>
<evidence type="ECO:0000256" key="5">
    <source>
        <dbReference type="ARBA" id="ARBA00022777"/>
    </source>
</evidence>
<feature type="transmembrane region" description="Helical" evidence="9">
    <location>
        <begin position="411"/>
        <end position="430"/>
    </location>
</feature>
<dbReference type="SMART" id="SM00388">
    <property type="entry name" value="HisKA"/>
    <property type="match status" value="1"/>
</dbReference>
<name>A0A502CDM2_9GAMM</name>
<feature type="transmembrane region" description="Helical" evidence="9">
    <location>
        <begin position="323"/>
        <end position="345"/>
    </location>
</feature>
<dbReference type="CDD" id="cd00082">
    <property type="entry name" value="HisKA"/>
    <property type="match status" value="1"/>
</dbReference>